<dbReference type="EMBL" id="JAVFKY010000002">
    <property type="protein sequence ID" value="KAK5580353.1"/>
    <property type="molecule type" value="Genomic_DNA"/>
</dbReference>
<gene>
    <name evidence="1" type="ORF">RB653_000369</name>
</gene>
<dbReference type="PANTHER" id="PTHR33639">
    <property type="entry name" value="THIOL-DISULFIDE OXIDOREDUCTASE DCC"/>
    <property type="match status" value="1"/>
</dbReference>
<reference evidence="1 2" key="1">
    <citation type="submission" date="2023-11" db="EMBL/GenBank/DDBJ databases">
        <title>Dfirmibasis_genome.</title>
        <authorList>
            <person name="Edelbroek B."/>
            <person name="Kjellin J."/>
            <person name="Jerlstrom-Hultqvist J."/>
            <person name="Soderbom F."/>
        </authorList>
    </citation>
    <scope>NUCLEOTIDE SEQUENCE [LARGE SCALE GENOMIC DNA]</scope>
    <source>
        <strain evidence="1 2">TNS-C-14</strain>
    </source>
</reference>
<protein>
    <recommendedName>
        <fullName evidence="3">Thiol-disulfide oxidoreductase DCC</fullName>
    </recommendedName>
</protein>
<evidence type="ECO:0000313" key="1">
    <source>
        <dbReference type="EMBL" id="KAK5580353.1"/>
    </source>
</evidence>
<proteinExistence type="predicted"/>
<dbReference type="InterPro" id="IPR052927">
    <property type="entry name" value="DCC_oxidoreductase"/>
</dbReference>
<name>A0AAN7UF96_9MYCE</name>
<keyword evidence="2" id="KW-1185">Reference proteome</keyword>
<organism evidence="1 2">
    <name type="scientific">Dictyostelium firmibasis</name>
    <dbReference type="NCBI Taxonomy" id="79012"/>
    <lineage>
        <taxon>Eukaryota</taxon>
        <taxon>Amoebozoa</taxon>
        <taxon>Evosea</taxon>
        <taxon>Eumycetozoa</taxon>
        <taxon>Dictyostelia</taxon>
        <taxon>Dictyosteliales</taxon>
        <taxon>Dictyosteliaceae</taxon>
        <taxon>Dictyostelium</taxon>
    </lineage>
</organism>
<dbReference type="Pfam" id="PF04134">
    <property type="entry name" value="DCC1-like"/>
    <property type="match status" value="1"/>
</dbReference>
<dbReference type="AlphaFoldDB" id="A0AAN7UF96"/>
<sequence>MTVETALDVNNLQQLDEASSKRNSYKPNTQSPRKIILFDGICNVCDGFIQFVHPRDTNNLFSFQALQSEKGREILQYYGIKCDVSTVVLIDESIDRVFLKSSAILTVCYYLNAPFSYLYSFTYVPTFVRDVCYDVFGKYRYLIMGKKDSCMFSINLRDKFIDFKSPLILDEEQSEEKEL</sequence>
<dbReference type="PANTHER" id="PTHR33639:SF2">
    <property type="entry name" value="DUF393 DOMAIN-CONTAINING PROTEIN"/>
    <property type="match status" value="1"/>
</dbReference>
<dbReference type="InterPro" id="IPR007263">
    <property type="entry name" value="DCC1-like"/>
</dbReference>
<comment type="caution">
    <text evidence="1">The sequence shown here is derived from an EMBL/GenBank/DDBJ whole genome shotgun (WGS) entry which is preliminary data.</text>
</comment>
<accession>A0AAN7UF96</accession>
<evidence type="ECO:0008006" key="3">
    <source>
        <dbReference type="Google" id="ProtNLM"/>
    </source>
</evidence>
<dbReference type="GO" id="GO:0015035">
    <property type="term" value="F:protein-disulfide reductase activity"/>
    <property type="evidence" value="ECO:0007669"/>
    <property type="project" value="InterPro"/>
</dbReference>
<evidence type="ECO:0000313" key="2">
    <source>
        <dbReference type="Proteomes" id="UP001344447"/>
    </source>
</evidence>
<dbReference type="Proteomes" id="UP001344447">
    <property type="component" value="Unassembled WGS sequence"/>
</dbReference>